<dbReference type="Pfam" id="PF02721">
    <property type="entry name" value="DUF223"/>
    <property type="match status" value="1"/>
</dbReference>
<dbReference type="PANTHER" id="PTHR47165">
    <property type="entry name" value="OS03G0429900 PROTEIN"/>
    <property type="match status" value="1"/>
</dbReference>
<evidence type="ECO:0000313" key="4">
    <source>
        <dbReference type="Proteomes" id="UP001642260"/>
    </source>
</evidence>
<protein>
    <recommendedName>
        <fullName evidence="2">Replication protein A 70 kDa DNA-binding subunit B/D first OB fold domain-containing protein</fullName>
    </recommendedName>
</protein>
<reference evidence="3 4" key="1">
    <citation type="submission" date="2022-03" db="EMBL/GenBank/DDBJ databases">
        <authorList>
            <person name="Macdonald S."/>
            <person name="Ahmed S."/>
            <person name="Newling K."/>
        </authorList>
    </citation>
    <scope>NUCLEOTIDE SEQUENCE [LARGE SCALE GENOMIC DNA]</scope>
</reference>
<name>A0ABC8KG99_ERUVS</name>
<dbReference type="InterPro" id="IPR003871">
    <property type="entry name" value="RFA1B/D_OB_1st"/>
</dbReference>
<dbReference type="CDD" id="cd04480">
    <property type="entry name" value="RPA1_DBD_A_like"/>
    <property type="match status" value="1"/>
</dbReference>
<organism evidence="3 4">
    <name type="scientific">Eruca vesicaria subsp. sativa</name>
    <name type="common">Garden rocket</name>
    <name type="synonym">Eruca sativa</name>
    <dbReference type="NCBI Taxonomy" id="29727"/>
    <lineage>
        <taxon>Eukaryota</taxon>
        <taxon>Viridiplantae</taxon>
        <taxon>Streptophyta</taxon>
        <taxon>Embryophyta</taxon>
        <taxon>Tracheophyta</taxon>
        <taxon>Spermatophyta</taxon>
        <taxon>Magnoliopsida</taxon>
        <taxon>eudicotyledons</taxon>
        <taxon>Gunneridae</taxon>
        <taxon>Pentapetalae</taxon>
        <taxon>rosids</taxon>
        <taxon>malvids</taxon>
        <taxon>Brassicales</taxon>
        <taxon>Brassicaceae</taxon>
        <taxon>Brassiceae</taxon>
        <taxon>Eruca</taxon>
    </lineage>
</organism>
<feature type="region of interest" description="Disordered" evidence="1">
    <location>
        <begin position="250"/>
        <end position="291"/>
    </location>
</feature>
<accession>A0ABC8KG99</accession>
<dbReference type="AlphaFoldDB" id="A0ABC8KG99"/>
<comment type="caution">
    <text evidence="3">The sequence shown here is derived from an EMBL/GenBank/DDBJ whole genome shotgun (WGS) entry which is preliminary data.</text>
</comment>
<feature type="compositionally biased region" description="Basic and acidic residues" evidence="1">
    <location>
        <begin position="282"/>
        <end position="291"/>
    </location>
</feature>
<dbReference type="Proteomes" id="UP001642260">
    <property type="component" value="Unassembled WGS sequence"/>
</dbReference>
<dbReference type="EMBL" id="CAKOAT010241820">
    <property type="protein sequence ID" value="CAH8358076.1"/>
    <property type="molecule type" value="Genomic_DNA"/>
</dbReference>
<dbReference type="InterPro" id="IPR012340">
    <property type="entry name" value="NA-bd_OB-fold"/>
</dbReference>
<dbReference type="Gene3D" id="2.40.50.140">
    <property type="entry name" value="Nucleic acid-binding proteins"/>
    <property type="match status" value="1"/>
</dbReference>
<evidence type="ECO:0000256" key="1">
    <source>
        <dbReference type="SAM" id="MobiDB-lite"/>
    </source>
</evidence>
<keyword evidence="4" id="KW-1185">Reference proteome</keyword>
<evidence type="ECO:0000259" key="2">
    <source>
        <dbReference type="Pfam" id="PF02721"/>
    </source>
</evidence>
<feature type="compositionally biased region" description="Polar residues" evidence="1">
    <location>
        <begin position="266"/>
        <end position="278"/>
    </location>
</feature>
<feature type="domain" description="Replication protein A 70 kDa DNA-binding subunit B/D first OB fold" evidence="2">
    <location>
        <begin position="27"/>
        <end position="113"/>
    </location>
</feature>
<proteinExistence type="predicted"/>
<sequence>MASSDAVVSHTTFDVLQIGRSSQFVVGRLLRSWDSKNIKKQGEFMGITLLLLDEKDALIHGFIPAAQASFYRPSLLDGSVVKVSRFEVSRSPTTYKITEHPFVIRFLPQTTIDQVLENTHVINEQKFMLRQYDHLQALANTNIELPDVVGQIQLGQGSDLENEGVMTRVVLRFMIAPSVVVYLSSWDEAAGKFRGIIASGDKTKAVMVVTTVNPKLFGGREFVFNISAIPYHLITNQSSFSVSGISESNKETISTSQGPPNAVKSGESSSGTHYNNYTPAVAKDDGEPTRE</sequence>
<dbReference type="SUPFAM" id="SSF50249">
    <property type="entry name" value="Nucleic acid-binding proteins"/>
    <property type="match status" value="1"/>
</dbReference>
<dbReference type="PANTHER" id="PTHR47165:SF4">
    <property type="entry name" value="OS03G0429900 PROTEIN"/>
    <property type="match status" value="1"/>
</dbReference>
<evidence type="ECO:0000313" key="3">
    <source>
        <dbReference type="EMBL" id="CAH8358076.1"/>
    </source>
</evidence>
<gene>
    <name evidence="3" type="ORF">ERUC_LOCUS23832</name>
</gene>
<feature type="compositionally biased region" description="Polar residues" evidence="1">
    <location>
        <begin position="250"/>
        <end position="259"/>
    </location>
</feature>